<organism evidence="1 2">
    <name type="scientific">Trifolium medium</name>
    <dbReference type="NCBI Taxonomy" id="97028"/>
    <lineage>
        <taxon>Eukaryota</taxon>
        <taxon>Viridiplantae</taxon>
        <taxon>Streptophyta</taxon>
        <taxon>Embryophyta</taxon>
        <taxon>Tracheophyta</taxon>
        <taxon>Spermatophyta</taxon>
        <taxon>Magnoliopsida</taxon>
        <taxon>eudicotyledons</taxon>
        <taxon>Gunneridae</taxon>
        <taxon>Pentapetalae</taxon>
        <taxon>rosids</taxon>
        <taxon>fabids</taxon>
        <taxon>Fabales</taxon>
        <taxon>Fabaceae</taxon>
        <taxon>Papilionoideae</taxon>
        <taxon>50 kb inversion clade</taxon>
        <taxon>NPAAA clade</taxon>
        <taxon>Hologalegina</taxon>
        <taxon>IRL clade</taxon>
        <taxon>Trifolieae</taxon>
        <taxon>Trifolium</taxon>
    </lineage>
</organism>
<name>A0A392UM18_9FABA</name>
<reference evidence="1 2" key="1">
    <citation type="journal article" date="2018" name="Front. Plant Sci.">
        <title>Red Clover (Trifolium pratense) and Zigzag Clover (T. medium) - A Picture of Genomic Similarities and Differences.</title>
        <authorList>
            <person name="Dluhosova J."/>
            <person name="Istvanek J."/>
            <person name="Nedelnik J."/>
            <person name="Repkova J."/>
        </authorList>
    </citation>
    <scope>NUCLEOTIDE SEQUENCE [LARGE SCALE GENOMIC DNA]</scope>
    <source>
        <strain evidence="2">cv. 10/8</strain>
        <tissue evidence="1">Leaf</tissue>
    </source>
</reference>
<keyword evidence="2" id="KW-1185">Reference proteome</keyword>
<dbReference type="AlphaFoldDB" id="A0A392UM18"/>
<sequence>AKIGRILRIILTSSSCWIVHCNDEWIGLFAIALLRNFKDSVGV</sequence>
<evidence type="ECO:0000313" key="1">
    <source>
        <dbReference type="EMBL" id="MCI73496.1"/>
    </source>
</evidence>
<protein>
    <submittedName>
        <fullName evidence="1">Uncharacterized protein</fullName>
    </submittedName>
</protein>
<feature type="non-terminal residue" evidence="1">
    <location>
        <position position="1"/>
    </location>
</feature>
<accession>A0A392UM18</accession>
<proteinExistence type="predicted"/>
<evidence type="ECO:0000313" key="2">
    <source>
        <dbReference type="Proteomes" id="UP000265520"/>
    </source>
</evidence>
<dbReference type="EMBL" id="LXQA010839803">
    <property type="protein sequence ID" value="MCI73496.1"/>
    <property type="molecule type" value="Genomic_DNA"/>
</dbReference>
<comment type="caution">
    <text evidence="1">The sequence shown here is derived from an EMBL/GenBank/DDBJ whole genome shotgun (WGS) entry which is preliminary data.</text>
</comment>
<dbReference type="Proteomes" id="UP000265520">
    <property type="component" value="Unassembled WGS sequence"/>
</dbReference>